<name>A0A2T0X9Q5_9RHOB</name>
<feature type="chain" id="PRO_5015504689" description="DUF2946 family protein" evidence="2">
    <location>
        <begin position="21"/>
        <end position="100"/>
    </location>
</feature>
<evidence type="ECO:0000313" key="4">
    <source>
        <dbReference type="Proteomes" id="UP000238801"/>
    </source>
</evidence>
<keyword evidence="2" id="KW-0732">Signal</keyword>
<evidence type="ECO:0000313" key="3">
    <source>
        <dbReference type="EMBL" id="PRY95655.1"/>
    </source>
</evidence>
<feature type="signal peptide" evidence="2">
    <location>
        <begin position="1"/>
        <end position="20"/>
    </location>
</feature>
<reference evidence="3 4" key="1">
    <citation type="submission" date="2018-03" db="EMBL/GenBank/DDBJ databases">
        <title>Genomic Encyclopedia of Archaeal and Bacterial Type Strains, Phase II (KMG-II): from individual species to whole genera.</title>
        <authorList>
            <person name="Goeker M."/>
        </authorList>
    </citation>
    <scope>NUCLEOTIDE SEQUENCE [LARGE SCALE GENOMIC DNA]</scope>
    <source>
        <strain evidence="3 4">DSM 29318</strain>
    </source>
</reference>
<protein>
    <recommendedName>
        <fullName evidence="5">DUF2946 family protein</fullName>
    </recommendedName>
</protein>
<evidence type="ECO:0000256" key="1">
    <source>
        <dbReference type="SAM" id="MobiDB-lite"/>
    </source>
</evidence>
<gene>
    <name evidence="3" type="ORF">BCF33_1277</name>
</gene>
<evidence type="ECO:0008006" key="5">
    <source>
        <dbReference type="Google" id="ProtNLM"/>
    </source>
</evidence>
<feature type="region of interest" description="Disordered" evidence="1">
    <location>
        <begin position="78"/>
        <end position="100"/>
    </location>
</feature>
<proteinExistence type="predicted"/>
<keyword evidence="4" id="KW-1185">Reference proteome</keyword>
<organism evidence="3 4">
    <name type="scientific">Hasllibacter halocynthiae</name>
    <dbReference type="NCBI Taxonomy" id="595589"/>
    <lineage>
        <taxon>Bacteria</taxon>
        <taxon>Pseudomonadati</taxon>
        <taxon>Pseudomonadota</taxon>
        <taxon>Alphaproteobacteria</taxon>
        <taxon>Rhodobacterales</taxon>
        <taxon>Roseobacteraceae</taxon>
        <taxon>Hasllibacter</taxon>
    </lineage>
</organism>
<dbReference type="AlphaFoldDB" id="A0A2T0X9Q5"/>
<dbReference type="Proteomes" id="UP000238801">
    <property type="component" value="Unassembled WGS sequence"/>
</dbReference>
<dbReference type="EMBL" id="PVTT01000001">
    <property type="protein sequence ID" value="PRY95655.1"/>
    <property type="molecule type" value="Genomic_DNA"/>
</dbReference>
<comment type="caution">
    <text evidence="3">The sequence shown here is derived from an EMBL/GenBank/DDBJ whole genome shotgun (WGS) entry which is preliminary data.</text>
</comment>
<dbReference type="RefSeq" id="WP_106160013.1">
    <property type="nucleotide sequence ID" value="NZ_PVTT01000001.1"/>
</dbReference>
<evidence type="ECO:0000256" key="2">
    <source>
        <dbReference type="SAM" id="SignalP"/>
    </source>
</evidence>
<sequence length="100" mass="9815">MLRALAILALLLALLGPALPGGAPHGARQPEVADAPPACCAAHHAAHHAGHHGPCALCTVLASAPAAATEPVQAGRVLPARATLPSGRLHAPPTGPPRLG</sequence>
<accession>A0A2T0X9Q5</accession>